<comment type="cofactor">
    <cofactor evidence="1">
        <name>[4Fe-4S] cluster</name>
        <dbReference type="ChEBI" id="CHEBI:49883"/>
    </cofactor>
</comment>
<evidence type="ECO:0000256" key="5">
    <source>
        <dbReference type="ARBA" id="ARBA00023004"/>
    </source>
</evidence>
<dbReference type="SUPFAM" id="SSF52980">
    <property type="entry name" value="Restriction endonuclease-like"/>
    <property type="match status" value="1"/>
</dbReference>
<evidence type="ECO:0000256" key="1">
    <source>
        <dbReference type="ARBA" id="ARBA00001966"/>
    </source>
</evidence>
<reference evidence="8" key="1">
    <citation type="journal article" date="2014" name="Front. Microbiol.">
        <title>High frequency of phylogenetically diverse reductive dehalogenase-homologous genes in deep subseafloor sedimentary metagenomes.</title>
        <authorList>
            <person name="Kawai M."/>
            <person name="Futagami T."/>
            <person name="Toyoda A."/>
            <person name="Takaki Y."/>
            <person name="Nishi S."/>
            <person name="Hori S."/>
            <person name="Arai W."/>
            <person name="Tsubouchi T."/>
            <person name="Morono Y."/>
            <person name="Uchiyama I."/>
            <person name="Ito T."/>
            <person name="Fujiyama A."/>
            <person name="Inagaki F."/>
            <person name="Takami H."/>
        </authorList>
    </citation>
    <scope>NUCLEOTIDE SEQUENCE</scope>
    <source>
        <strain evidence="8">Expedition CK06-06</strain>
    </source>
</reference>
<sequence length="247" mass="29108">MFKLSPFRLKTFRQCRRRYKYRYVERIPSRPSAYNTVGAHVHSALKLFFQSVPPDQRLPQRLLDLLLEQWQTNRAGFLSLEDEEQWRERALGMLRRFGEEQDLTAQPLVLEGYFELALNPRLAIIGRVDRVDQENGALHIIDYKTGRQPNEVDDHQLHLYTVLLERQLLQPVARASYLYLEDGKPWSVTPTPERLEESLETAEAAYREMISERQYAADVGRHCAFCEYQSICPRREEIIGRRLAEGW</sequence>
<evidence type="ECO:0000256" key="4">
    <source>
        <dbReference type="ARBA" id="ARBA00022801"/>
    </source>
</evidence>
<dbReference type="GO" id="GO:0046872">
    <property type="term" value="F:metal ion binding"/>
    <property type="evidence" value="ECO:0007669"/>
    <property type="project" value="UniProtKB-KW"/>
</dbReference>
<proteinExistence type="predicted"/>
<dbReference type="InterPro" id="IPR011604">
    <property type="entry name" value="PDDEXK-like_dom_sf"/>
</dbReference>
<name>X0SKX9_9ZZZZ</name>
<protein>
    <recommendedName>
        <fullName evidence="7">PD-(D/E)XK endonuclease-like domain-containing protein</fullName>
    </recommendedName>
</protein>
<dbReference type="Pfam" id="PF12705">
    <property type="entry name" value="PDDEXK_1"/>
    <property type="match status" value="1"/>
</dbReference>
<evidence type="ECO:0000259" key="7">
    <source>
        <dbReference type="Pfam" id="PF12705"/>
    </source>
</evidence>
<dbReference type="GO" id="GO:0016787">
    <property type="term" value="F:hydrolase activity"/>
    <property type="evidence" value="ECO:0007669"/>
    <property type="project" value="UniProtKB-KW"/>
</dbReference>
<dbReference type="PANTHER" id="PTHR36531">
    <property type="entry name" value="CRISPR-ASSOCIATED EXONUCLEASE CAS4"/>
    <property type="match status" value="1"/>
</dbReference>
<gene>
    <name evidence="8" type="ORF">S01H1_08443</name>
</gene>
<keyword evidence="3" id="KW-0479">Metal-binding</keyword>
<keyword evidence="4" id="KW-0378">Hydrolase</keyword>
<dbReference type="PANTHER" id="PTHR36531:SF6">
    <property type="entry name" value="DNA REPLICATION ATP-DEPENDENT HELICASE_NUCLEASE DNA2"/>
    <property type="match status" value="1"/>
</dbReference>
<accession>X0SKX9</accession>
<comment type="caution">
    <text evidence="8">The sequence shown here is derived from an EMBL/GenBank/DDBJ whole genome shotgun (WGS) entry which is preliminary data.</text>
</comment>
<keyword evidence="5" id="KW-0408">Iron</keyword>
<dbReference type="InterPro" id="IPR038726">
    <property type="entry name" value="PDDEXK_AddAB-type"/>
</dbReference>
<dbReference type="GO" id="GO:0004518">
    <property type="term" value="F:nuclease activity"/>
    <property type="evidence" value="ECO:0007669"/>
    <property type="project" value="UniProtKB-KW"/>
</dbReference>
<dbReference type="InterPro" id="IPR011335">
    <property type="entry name" value="Restrct_endonuc-II-like"/>
</dbReference>
<evidence type="ECO:0000256" key="6">
    <source>
        <dbReference type="ARBA" id="ARBA00023014"/>
    </source>
</evidence>
<dbReference type="InterPro" id="IPR051827">
    <property type="entry name" value="Cas4_exonuclease"/>
</dbReference>
<organism evidence="8">
    <name type="scientific">marine sediment metagenome</name>
    <dbReference type="NCBI Taxonomy" id="412755"/>
    <lineage>
        <taxon>unclassified sequences</taxon>
        <taxon>metagenomes</taxon>
        <taxon>ecological metagenomes</taxon>
    </lineage>
</organism>
<dbReference type="AlphaFoldDB" id="X0SKX9"/>
<dbReference type="EMBL" id="BARS01004331">
    <property type="protein sequence ID" value="GAF76507.1"/>
    <property type="molecule type" value="Genomic_DNA"/>
</dbReference>
<keyword evidence="2" id="KW-0540">Nuclease</keyword>
<dbReference type="GO" id="GO:0051536">
    <property type="term" value="F:iron-sulfur cluster binding"/>
    <property type="evidence" value="ECO:0007669"/>
    <property type="project" value="UniProtKB-KW"/>
</dbReference>
<evidence type="ECO:0000256" key="3">
    <source>
        <dbReference type="ARBA" id="ARBA00022723"/>
    </source>
</evidence>
<keyword evidence="6" id="KW-0411">Iron-sulfur</keyword>
<feature type="domain" description="PD-(D/E)XK endonuclease-like" evidence="7">
    <location>
        <begin position="4"/>
        <end position="233"/>
    </location>
</feature>
<dbReference type="Gene3D" id="3.90.320.10">
    <property type="match status" value="1"/>
</dbReference>
<evidence type="ECO:0000256" key="2">
    <source>
        <dbReference type="ARBA" id="ARBA00022722"/>
    </source>
</evidence>
<evidence type="ECO:0000313" key="8">
    <source>
        <dbReference type="EMBL" id="GAF76507.1"/>
    </source>
</evidence>